<feature type="domain" description="RSE1/DDB1/CPSF1 C-terminal" evidence="1">
    <location>
        <begin position="73"/>
        <end position="193"/>
    </location>
</feature>
<protein>
    <recommendedName>
        <fullName evidence="1">RSE1/DDB1/CPSF1 C-terminal domain-containing protein</fullName>
    </recommendedName>
</protein>
<evidence type="ECO:0000313" key="3">
    <source>
        <dbReference type="Proteomes" id="UP000694726"/>
    </source>
</evidence>
<dbReference type="InterPro" id="IPR015943">
    <property type="entry name" value="WD40/YVTN_repeat-like_dom_sf"/>
</dbReference>
<dbReference type="InterPro" id="IPR050358">
    <property type="entry name" value="RSE1/DDB1/CFT1"/>
</dbReference>
<dbReference type="Gene3D" id="2.130.10.10">
    <property type="entry name" value="YVTN repeat-like/Quinoprotein amine dehydrogenase"/>
    <property type="match status" value="1"/>
</dbReference>
<dbReference type="Proteomes" id="UP000694726">
    <property type="component" value="Unplaced"/>
</dbReference>
<dbReference type="Gene3D" id="1.10.150.910">
    <property type="match status" value="1"/>
</dbReference>
<dbReference type="GO" id="GO:0003676">
    <property type="term" value="F:nucleic acid binding"/>
    <property type="evidence" value="ECO:0007669"/>
    <property type="project" value="InterPro"/>
</dbReference>
<dbReference type="Ensembl" id="ENSSSCT00015056789.1">
    <property type="protein sequence ID" value="ENSSSCP00015022753.1"/>
    <property type="gene ID" value="ENSSSCG00015042631.1"/>
</dbReference>
<dbReference type="GO" id="GO:0005634">
    <property type="term" value="C:nucleus"/>
    <property type="evidence" value="ECO:0007669"/>
    <property type="project" value="InterPro"/>
</dbReference>
<proteinExistence type="predicted"/>
<sequence length="217" mass="23815">MPSWASWVSTGARGPGARDLRGGWADAGSAPQCPTVTAISWCTCTCRKVSVPHPLPGGLGTAGGDLRSLWPAKESFGGMRLLRRADFHVGAHVNTFWRTPCRGATDGPSKKSVVWENKHITWFATLDGGIGLLLPMQEKTYRRLLMLQNALTTMLPHHAGLNPRAFRMLHVDRRVLQNAVRNVLDGELLNRYLYLSTMERGELAKKIGTTPDIVSAC</sequence>
<dbReference type="AlphaFoldDB" id="A0A8D0NW49"/>
<accession>A0A8D0NW49</accession>
<dbReference type="PANTHER" id="PTHR10644">
    <property type="entry name" value="DNA REPAIR/RNA PROCESSING CPSF FAMILY"/>
    <property type="match status" value="1"/>
</dbReference>
<evidence type="ECO:0000313" key="2">
    <source>
        <dbReference type="Ensembl" id="ENSSSCP00015022753.1"/>
    </source>
</evidence>
<evidence type="ECO:0000259" key="1">
    <source>
        <dbReference type="Pfam" id="PF03178"/>
    </source>
</evidence>
<organism evidence="2 3">
    <name type="scientific">Sus scrofa</name>
    <name type="common">Pig</name>
    <dbReference type="NCBI Taxonomy" id="9823"/>
    <lineage>
        <taxon>Eukaryota</taxon>
        <taxon>Metazoa</taxon>
        <taxon>Chordata</taxon>
        <taxon>Craniata</taxon>
        <taxon>Vertebrata</taxon>
        <taxon>Euteleostomi</taxon>
        <taxon>Mammalia</taxon>
        <taxon>Eutheria</taxon>
        <taxon>Laurasiatheria</taxon>
        <taxon>Artiodactyla</taxon>
        <taxon>Suina</taxon>
        <taxon>Suidae</taxon>
        <taxon>Sus</taxon>
    </lineage>
</organism>
<reference evidence="2" key="1">
    <citation type="submission" date="2025-08" db="UniProtKB">
        <authorList>
            <consortium name="Ensembl"/>
        </authorList>
    </citation>
    <scope>IDENTIFICATION</scope>
</reference>
<dbReference type="InterPro" id="IPR004871">
    <property type="entry name" value="RSE1/DDB1/CPSF1_C"/>
</dbReference>
<dbReference type="Pfam" id="PF03178">
    <property type="entry name" value="CPSF_A"/>
    <property type="match status" value="1"/>
</dbReference>
<name>A0A8D0NW49_PIG</name>